<sequence length="113" mass="12265">MNVEIRDALLQLRPYMHDLTDTTPLPGDSGRDTGPSAHALRVASAFYAKTTGAQLELTSRQVRIASGAPGGDPDAELRSLLELARDWPAAKSRVHQGHTVVSLPDRPNKEQAR</sequence>
<dbReference type="Pfam" id="PF20182">
    <property type="entry name" value="DUF6545"/>
    <property type="match status" value="1"/>
</dbReference>
<feature type="domain" description="DUF6545" evidence="2">
    <location>
        <begin position="3"/>
        <end position="88"/>
    </location>
</feature>
<proteinExistence type="predicted"/>
<dbReference type="EMBL" id="OBEG01000009">
    <property type="protein sequence ID" value="SNY89467.1"/>
    <property type="molecule type" value="Genomic_DNA"/>
</dbReference>
<dbReference type="InterPro" id="IPR046675">
    <property type="entry name" value="DUF6545"/>
</dbReference>
<evidence type="ECO:0000313" key="3">
    <source>
        <dbReference type="EMBL" id="SNY89467.1"/>
    </source>
</evidence>
<dbReference type="Proteomes" id="UP000219565">
    <property type="component" value="Unassembled WGS sequence"/>
</dbReference>
<dbReference type="STRING" id="1379680.GCA_001612615_04405"/>
<name>A0A285LZ83_9NOCA</name>
<dbReference type="RefSeq" id="WP_425436992.1">
    <property type="nucleotide sequence ID" value="NZ_OBEG01000009.1"/>
</dbReference>
<dbReference type="AlphaFoldDB" id="A0A285LZ83"/>
<feature type="region of interest" description="Disordered" evidence="1">
    <location>
        <begin position="90"/>
        <end position="113"/>
    </location>
</feature>
<evidence type="ECO:0000256" key="1">
    <source>
        <dbReference type="SAM" id="MobiDB-lite"/>
    </source>
</evidence>
<reference evidence="4" key="1">
    <citation type="submission" date="2017-09" db="EMBL/GenBank/DDBJ databases">
        <authorList>
            <person name="Varghese N."/>
            <person name="Submissions S."/>
        </authorList>
    </citation>
    <scope>NUCLEOTIDE SEQUENCE [LARGE SCALE GENOMIC DNA]</scope>
    <source>
        <strain evidence="4">DSM 45537</strain>
    </source>
</reference>
<evidence type="ECO:0000259" key="2">
    <source>
        <dbReference type="Pfam" id="PF20182"/>
    </source>
</evidence>
<organism evidence="3 4">
    <name type="scientific">Nocardia amikacinitolerans</name>
    <dbReference type="NCBI Taxonomy" id="756689"/>
    <lineage>
        <taxon>Bacteria</taxon>
        <taxon>Bacillati</taxon>
        <taxon>Actinomycetota</taxon>
        <taxon>Actinomycetes</taxon>
        <taxon>Mycobacteriales</taxon>
        <taxon>Nocardiaceae</taxon>
        <taxon>Nocardia</taxon>
    </lineage>
</organism>
<evidence type="ECO:0000313" key="4">
    <source>
        <dbReference type="Proteomes" id="UP000219565"/>
    </source>
</evidence>
<protein>
    <recommendedName>
        <fullName evidence="2">DUF6545 domain-containing protein</fullName>
    </recommendedName>
</protein>
<accession>A0A285LZ83</accession>
<gene>
    <name evidence="3" type="ORF">SAMN04244553_6484</name>
</gene>
<keyword evidence="4" id="KW-1185">Reference proteome</keyword>